<keyword evidence="5 12" id="KW-1133">Transmembrane helix</keyword>
<evidence type="ECO:0000256" key="5">
    <source>
        <dbReference type="ARBA" id="ARBA00022989"/>
    </source>
</evidence>
<dbReference type="InterPro" id="IPR018764">
    <property type="entry name" value="RskA_C"/>
</dbReference>
<dbReference type="GO" id="GO:0006417">
    <property type="term" value="P:regulation of translation"/>
    <property type="evidence" value="ECO:0007669"/>
    <property type="project" value="TreeGrafter"/>
</dbReference>
<evidence type="ECO:0000256" key="7">
    <source>
        <dbReference type="ARBA" id="ARBA00023136"/>
    </source>
</evidence>
<keyword evidence="8" id="KW-0804">Transcription</keyword>
<dbReference type="Pfam" id="PF10099">
    <property type="entry name" value="RskA_C"/>
    <property type="match status" value="1"/>
</dbReference>
<evidence type="ECO:0000256" key="8">
    <source>
        <dbReference type="ARBA" id="ARBA00023163"/>
    </source>
</evidence>
<evidence type="ECO:0000256" key="9">
    <source>
        <dbReference type="ARBA" id="ARBA00029829"/>
    </source>
</evidence>
<feature type="compositionally biased region" description="Basic and acidic residues" evidence="11">
    <location>
        <begin position="79"/>
        <end position="90"/>
    </location>
</feature>
<evidence type="ECO:0000256" key="3">
    <source>
        <dbReference type="ARBA" id="ARBA00022475"/>
    </source>
</evidence>
<dbReference type="Gene3D" id="1.10.10.1320">
    <property type="entry name" value="Anti-sigma factor, zinc-finger domain"/>
    <property type="match status" value="1"/>
</dbReference>
<dbReference type="EMBL" id="QUAB01000046">
    <property type="protein sequence ID" value="REJ04500.1"/>
    <property type="molecule type" value="Genomic_DNA"/>
</dbReference>
<evidence type="ECO:0000256" key="10">
    <source>
        <dbReference type="ARBA" id="ARBA00030803"/>
    </source>
</evidence>
<organism evidence="14 15">
    <name type="scientific">Microbacterium bovistercoris</name>
    <dbReference type="NCBI Taxonomy" id="2293570"/>
    <lineage>
        <taxon>Bacteria</taxon>
        <taxon>Bacillati</taxon>
        <taxon>Actinomycetota</taxon>
        <taxon>Actinomycetes</taxon>
        <taxon>Micrococcales</taxon>
        <taxon>Microbacteriaceae</taxon>
        <taxon>Microbacterium</taxon>
    </lineage>
</organism>
<proteinExistence type="predicted"/>
<gene>
    <name evidence="14" type="ORF">DY023_13705</name>
</gene>
<feature type="transmembrane region" description="Helical" evidence="12">
    <location>
        <begin position="106"/>
        <end position="127"/>
    </location>
</feature>
<evidence type="ECO:0000256" key="2">
    <source>
        <dbReference type="ARBA" id="ARBA00004236"/>
    </source>
</evidence>
<protein>
    <recommendedName>
        <fullName evidence="10">Regulator of SigK</fullName>
    </recommendedName>
    <alternativeName>
        <fullName evidence="9">Sigma-K anti-sigma factor RskA</fullName>
    </alternativeName>
</protein>
<evidence type="ECO:0000313" key="14">
    <source>
        <dbReference type="EMBL" id="REJ04500.1"/>
    </source>
</evidence>
<evidence type="ECO:0000256" key="1">
    <source>
        <dbReference type="ARBA" id="ARBA00004167"/>
    </source>
</evidence>
<keyword evidence="6" id="KW-0805">Transcription regulation</keyword>
<evidence type="ECO:0000259" key="13">
    <source>
        <dbReference type="Pfam" id="PF10099"/>
    </source>
</evidence>
<dbReference type="GO" id="GO:0005886">
    <property type="term" value="C:plasma membrane"/>
    <property type="evidence" value="ECO:0007669"/>
    <property type="project" value="UniProtKB-SubCell"/>
</dbReference>
<reference evidence="14 15" key="1">
    <citation type="submission" date="2018-08" db="EMBL/GenBank/DDBJ databases">
        <title>Isolation, diversity and antifungal activity of Actinobacteria from cow dung.</title>
        <authorList>
            <person name="Ling L."/>
        </authorList>
    </citation>
    <scope>NUCLEOTIDE SEQUENCE [LARGE SCALE GENOMIC DNA]</scope>
    <source>
        <strain evidence="14 15">NEAU-LLE</strain>
    </source>
</reference>
<comment type="caution">
    <text evidence="14">The sequence shown here is derived from an EMBL/GenBank/DDBJ whole genome shotgun (WGS) entry which is preliminary data.</text>
</comment>
<evidence type="ECO:0000256" key="6">
    <source>
        <dbReference type="ARBA" id="ARBA00023015"/>
    </source>
</evidence>
<evidence type="ECO:0000256" key="12">
    <source>
        <dbReference type="SAM" id="Phobius"/>
    </source>
</evidence>
<dbReference type="AlphaFoldDB" id="A0A371NQV2"/>
<dbReference type="InterPro" id="IPR041916">
    <property type="entry name" value="Anti_sigma_zinc_sf"/>
</dbReference>
<dbReference type="PANTHER" id="PTHR37461">
    <property type="entry name" value="ANTI-SIGMA-K FACTOR RSKA"/>
    <property type="match status" value="1"/>
</dbReference>
<comment type="subcellular location">
    <subcellularLocation>
        <location evidence="2">Cell membrane</location>
    </subcellularLocation>
    <subcellularLocation>
        <location evidence="1">Membrane</location>
        <topology evidence="1">Single-pass membrane protein</topology>
    </subcellularLocation>
</comment>
<dbReference type="InterPro" id="IPR051474">
    <property type="entry name" value="Anti-sigma-K/W_factor"/>
</dbReference>
<dbReference type="GO" id="GO:0016989">
    <property type="term" value="F:sigma factor antagonist activity"/>
    <property type="evidence" value="ECO:0007669"/>
    <property type="project" value="TreeGrafter"/>
</dbReference>
<accession>A0A371NQV2</accession>
<dbReference type="PANTHER" id="PTHR37461:SF1">
    <property type="entry name" value="ANTI-SIGMA-K FACTOR RSKA"/>
    <property type="match status" value="1"/>
</dbReference>
<dbReference type="OrthoDB" id="153510at2"/>
<dbReference type="RefSeq" id="WP_116242899.1">
    <property type="nucleotide sequence ID" value="NZ_QUAB01000046.1"/>
</dbReference>
<evidence type="ECO:0000256" key="11">
    <source>
        <dbReference type="SAM" id="MobiDB-lite"/>
    </source>
</evidence>
<evidence type="ECO:0000313" key="15">
    <source>
        <dbReference type="Proteomes" id="UP000262172"/>
    </source>
</evidence>
<feature type="region of interest" description="Disordered" evidence="11">
    <location>
        <begin position="76"/>
        <end position="97"/>
    </location>
</feature>
<keyword evidence="15" id="KW-1185">Reference proteome</keyword>
<evidence type="ECO:0000256" key="4">
    <source>
        <dbReference type="ARBA" id="ARBA00022692"/>
    </source>
</evidence>
<dbReference type="Proteomes" id="UP000262172">
    <property type="component" value="Unassembled WGS sequence"/>
</dbReference>
<name>A0A371NQV2_9MICO</name>
<sequence length="251" mass="26046">MDKQEFDMLSAGEALGALSDDDRQAYRRALADHPEWAADTQEDAGTAAALADLVEEVVPPAHVLESVLARIDAPSAATDVKEPAHPDRSESAVVTKPSRPSPRRRWFALAASVVLVAGIGIGASIIVQQATRPAYVTALDRIESASDAQQATAEVAGGGSATLHWSASEGEAVLVADELPSLSDDQTYELWYVRGETPISAGVFDATGSTTTALLEPGMQPGDVVAVTVEPQGGAPDGKPTSEPIVVIPTA</sequence>
<feature type="domain" description="Anti-sigma K factor RskA C-terminal" evidence="13">
    <location>
        <begin position="107"/>
        <end position="245"/>
    </location>
</feature>
<keyword evidence="7 12" id="KW-0472">Membrane</keyword>
<keyword evidence="3" id="KW-1003">Cell membrane</keyword>
<keyword evidence="4 12" id="KW-0812">Transmembrane</keyword>